<dbReference type="AlphaFoldDB" id="A0AA39VUA1"/>
<dbReference type="PANTHER" id="PTHR47481">
    <property type="match status" value="1"/>
</dbReference>
<keyword evidence="1" id="KW-0863">Zinc-finger</keyword>
<dbReference type="Pfam" id="PF14223">
    <property type="entry name" value="Retrotran_gag_2"/>
    <property type="match status" value="1"/>
</dbReference>
<keyword evidence="1" id="KW-0862">Zinc</keyword>
<reference evidence="4" key="2">
    <citation type="submission" date="2023-06" db="EMBL/GenBank/DDBJ databases">
        <authorList>
            <person name="Swenson N.G."/>
            <person name="Wegrzyn J.L."/>
            <person name="Mcevoy S.L."/>
        </authorList>
    </citation>
    <scope>NUCLEOTIDE SEQUENCE</scope>
    <source>
        <strain evidence="4">NS2018</strain>
        <tissue evidence="4">Leaf</tissue>
    </source>
</reference>
<dbReference type="PANTHER" id="PTHR47481:SF22">
    <property type="entry name" value="RETROTRANSPOSON GAG DOMAIN-CONTAINING PROTEIN"/>
    <property type="match status" value="1"/>
</dbReference>
<dbReference type="InterPro" id="IPR001878">
    <property type="entry name" value="Znf_CCHC"/>
</dbReference>
<keyword evidence="5" id="KW-1185">Reference proteome</keyword>
<dbReference type="GO" id="GO:0003676">
    <property type="term" value="F:nucleic acid binding"/>
    <property type="evidence" value="ECO:0007669"/>
    <property type="project" value="InterPro"/>
</dbReference>
<feature type="region of interest" description="Disordered" evidence="2">
    <location>
        <begin position="275"/>
        <end position="300"/>
    </location>
</feature>
<comment type="caution">
    <text evidence="4">The sequence shown here is derived from an EMBL/GenBank/DDBJ whole genome shotgun (WGS) entry which is preliminary data.</text>
</comment>
<dbReference type="InterPro" id="IPR054722">
    <property type="entry name" value="PolX-like_BBD"/>
</dbReference>
<dbReference type="PROSITE" id="PS50158">
    <property type="entry name" value="ZF_CCHC"/>
    <property type="match status" value="1"/>
</dbReference>
<evidence type="ECO:0000259" key="3">
    <source>
        <dbReference type="PROSITE" id="PS50158"/>
    </source>
</evidence>
<evidence type="ECO:0000313" key="5">
    <source>
        <dbReference type="Proteomes" id="UP001168877"/>
    </source>
</evidence>
<sequence>MTTGIAATTVSSSSSQSITIVSSSSSSHEVSSSTNTIISINVATQAPLKLTATNYRSWKLQFHTLLIGFDLMGFVNGTHPCPPATITTAEVSSPNPAFHLWTRQDQLLLNAIIGSISPSIIPFIASARTAHDAWTALANTYAKPSRGHIMHLKGVLTNISKGSQSITEFLQHAKSIADELAMLDAPENSEDLTVKILNGLGDEFKDISAAIRARDSAITFEELHEKLLNFEAVLKQETTNNRSPIMANFVAKPNTGGYQTYHHRNSNNNKLIAQPTQQPKATAATSQSWNSSSSANKSGGPRPYRGFCQLCGDQGHTAKRCSAYNFSPVSANPRQQVTNSRTQWQPRAHFATPNSSTPDWLLDSGASHHVTSDLQNMSLHSPYTGSDDIMIGDGSGLTITHTGSLKLPVKNSSFLLSDVLCVPNMKQNLISVSKFCVTNQVTVEFSPFSFVVKDLRTGAQLMQGRTRNGVYEWPSHAQLEKTAHPCVFEHQGLSP</sequence>
<evidence type="ECO:0000256" key="2">
    <source>
        <dbReference type="SAM" id="MobiDB-lite"/>
    </source>
</evidence>
<name>A0AA39VUA1_ACESA</name>
<reference evidence="4" key="1">
    <citation type="journal article" date="2022" name="Plant J.">
        <title>Strategies of tolerance reflected in two North American maple genomes.</title>
        <authorList>
            <person name="McEvoy S.L."/>
            <person name="Sezen U.U."/>
            <person name="Trouern-Trend A."/>
            <person name="McMahon S.M."/>
            <person name="Schaberg P.G."/>
            <person name="Yang J."/>
            <person name="Wegrzyn J.L."/>
            <person name="Swenson N.G."/>
        </authorList>
    </citation>
    <scope>NUCLEOTIDE SEQUENCE</scope>
    <source>
        <strain evidence="4">NS2018</strain>
    </source>
</reference>
<organism evidence="4 5">
    <name type="scientific">Acer saccharum</name>
    <name type="common">Sugar maple</name>
    <dbReference type="NCBI Taxonomy" id="4024"/>
    <lineage>
        <taxon>Eukaryota</taxon>
        <taxon>Viridiplantae</taxon>
        <taxon>Streptophyta</taxon>
        <taxon>Embryophyta</taxon>
        <taxon>Tracheophyta</taxon>
        <taxon>Spermatophyta</taxon>
        <taxon>Magnoliopsida</taxon>
        <taxon>eudicotyledons</taxon>
        <taxon>Gunneridae</taxon>
        <taxon>Pentapetalae</taxon>
        <taxon>rosids</taxon>
        <taxon>malvids</taxon>
        <taxon>Sapindales</taxon>
        <taxon>Sapindaceae</taxon>
        <taxon>Hippocastanoideae</taxon>
        <taxon>Acereae</taxon>
        <taxon>Acer</taxon>
    </lineage>
</organism>
<keyword evidence="1" id="KW-0479">Metal-binding</keyword>
<dbReference type="EMBL" id="JAUESC010000003">
    <property type="protein sequence ID" value="KAK0599109.1"/>
    <property type="molecule type" value="Genomic_DNA"/>
</dbReference>
<evidence type="ECO:0000313" key="4">
    <source>
        <dbReference type="EMBL" id="KAK0599109.1"/>
    </source>
</evidence>
<dbReference type="GO" id="GO:0008270">
    <property type="term" value="F:zinc ion binding"/>
    <property type="evidence" value="ECO:0007669"/>
    <property type="project" value="UniProtKB-KW"/>
</dbReference>
<accession>A0AA39VUA1</accession>
<dbReference type="Pfam" id="PF22936">
    <property type="entry name" value="Pol_BBD"/>
    <property type="match status" value="1"/>
</dbReference>
<evidence type="ECO:0000256" key="1">
    <source>
        <dbReference type="PROSITE-ProRule" id="PRU00047"/>
    </source>
</evidence>
<feature type="compositionally biased region" description="Low complexity" evidence="2">
    <location>
        <begin position="275"/>
        <end position="298"/>
    </location>
</feature>
<protein>
    <recommendedName>
        <fullName evidence="3">CCHC-type domain-containing protein</fullName>
    </recommendedName>
</protein>
<feature type="domain" description="CCHC-type" evidence="3">
    <location>
        <begin position="308"/>
        <end position="321"/>
    </location>
</feature>
<proteinExistence type="predicted"/>
<dbReference type="Proteomes" id="UP001168877">
    <property type="component" value="Unassembled WGS sequence"/>
</dbReference>
<gene>
    <name evidence="4" type="ORF">LWI29_002433</name>
</gene>